<accession>A0ABT0YLK6</accession>
<dbReference type="InterPro" id="IPR012347">
    <property type="entry name" value="Ferritin-like"/>
</dbReference>
<proteinExistence type="predicted"/>
<sequence length="169" mass="18975">MATVDDNLMDWLRDAHAMEEQAERMFSTTASRIDNYPEMKTRLEGHAQASRRQADMLRVCIERRGGDPSALKDLAAKATAMAQGLSGIFVSDEIVKAAMATYTFEHMEIASYRSLIAAADAVGDQETRRVCESHLAQEEEMADWLEQQLPLVTQQFLQRSARPNTTAKH</sequence>
<dbReference type="EMBL" id="JAMKFE010000004">
    <property type="protein sequence ID" value="MCM5679613.1"/>
    <property type="molecule type" value="Genomic_DNA"/>
</dbReference>
<dbReference type="Pfam" id="PF05974">
    <property type="entry name" value="DUF892"/>
    <property type="match status" value="1"/>
</dbReference>
<dbReference type="InterPro" id="IPR009078">
    <property type="entry name" value="Ferritin-like_SF"/>
</dbReference>
<dbReference type="CDD" id="cd00657">
    <property type="entry name" value="Ferritin_like"/>
    <property type="match status" value="1"/>
</dbReference>
<reference evidence="1" key="1">
    <citation type="submission" date="2022-05" db="EMBL/GenBank/DDBJ databases">
        <title>Schlegelella sp. nov., isolated from mangrove soil.</title>
        <authorList>
            <person name="Liu Y."/>
            <person name="Ge X."/>
            <person name="Liu W."/>
        </authorList>
    </citation>
    <scope>NUCLEOTIDE SEQUENCE</scope>
    <source>
        <strain evidence="1">S2-27</strain>
    </source>
</reference>
<organism evidence="1 2">
    <name type="scientific">Caldimonas mangrovi</name>
    <dbReference type="NCBI Taxonomy" id="2944811"/>
    <lineage>
        <taxon>Bacteria</taxon>
        <taxon>Pseudomonadati</taxon>
        <taxon>Pseudomonadota</taxon>
        <taxon>Betaproteobacteria</taxon>
        <taxon>Burkholderiales</taxon>
        <taxon>Sphaerotilaceae</taxon>
        <taxon>Caldimonas</taxon>
    </lineage>
</organism>
<dbReference type="RefSeq" id="WP_251777813.1">
    <property type="nucleotide sequence ID" value="NZ_JAMKFE010000004.1"/>
</dbReference>
<protein>
    <submittedName>
        <fullName evidence="1">DUF892 family protein</fullName>
    </submittedName>
</protein>
<name>A0ABT0YLK6_9BURK</name>
<dbReference type="Proteomes" id="UP001165541">
    <property type="component" value="Unassembled WGS sequence"/>
</dbReference>
<evidence type="ECO:0000313" key="2">
    <source>
        <dbReference type="Proteomes" id="UP001165541"/>
    </source>
</evidence>
<dbReference type="InterPro" id="IPR010287">
    <property type="entry name" value="DUF892_YciF-like"/>
</dbReference>
<dbReference type="Gene3D" id="1.20.1260.10">
    <property type="match status" value="1"/>
</dbReference>
<evidence type="ECO:0000313" key="1">
    <source>
        <dbReference type="EMBL" id="MCM5679613.1"/>
    </source>
</evidence>
<gene>
    <name evidence="1" type="ORF">M8A51_08715</name>
</gene>
<dbReference type="SUPFAM" id="SSF47240">
    <property type="entry name" value="Ferritin-like"/>
    <property type="match status" value="1"/>
</dbReference>
<keyword evidence="2" id="KW-1185">Reference proteome</keyword>
<comment type="caution">
    <text evidence="1">The sequence shown here is derived from an EMBL/GenBank/DDBJ whole genome shotgun (WGS) entry which is preliminary data.</text>
</comment>